<keyword evidence="4" id="KW-1185">Reference proteome</keyword>
<evidence type="ECO:0000256" key="2">
    <source>
        <dbReference type="SAM" id="SignalP"/>
    </source>
</evidence>
<reference evidence="3 4" key="1">
    <citation type="submission" date="2018-11" db="EMBL/GenBank/DDBJ databases">
        <authorList>
            <person name="Criscuolo A."/>
        </authorList>
    </citation>
    <scope>NUCLEOTIDE SEQUENCE [LARGE SCALE GENOMIC DNA]</scope>
    <source>
        <strain evidence="3">AT11b</strain>
    </source>
</reference>
<dbReference type="OrthoDB" id="4932393at2"/>
<evidence type="ECO:0008006" key="5">
    <source>
        <dbReference type="Google" id="ProtNLM"/>
    </source>
</evidence>
<keyword evidence="2" id="KW-0732">Signal</keyword>
<organism evidence="3 4">
    <name type="scientific">Arthrobacter ulcerisalmonis</name>
    <dbReference type="NCBI Taxonomy" id="2483813"/>
    <lineage>
        <taxon>Bacteria</taxon>
        <taxon>Bacillati</taxon>
        <taxon>Actinomycetota</taxon>
        <taxon>Actinomycetes</taxon>
        <taxon>Micrococcales</taxon>
        <taxon>Micrococcaceae</taxon>
        <taxon>Arthrobacter</taxon>
    </lineage>
</organism>
<feature type="signal peptide" evidence="2">
    <location>
        <begin position="1"/>
        <end position="21"/>
    </location>
</feature>
<name>A0A3P5WIE6_9MICC</name>
<feature type="chain" id="PRO_5017922439" description="Lipoprotein" evidence="2">
    <location>
        <begin position="22"/>
        <end position="302"/>
    </location>
</feature>
<dbReference type="RefSeq" id="WP_124090812.1">
    <property type="nucleotide sequence ID" value="NZ_CBCRYA010000008.1"/>
</dbReference>
<feature type="region of interest" description="Disordered" evidence="1">
    <location>
        <begin position="23"/>
        <end position="58"/>
    </location>
</feature>
<proteinExistence type="predicted"/>
<dbReference type="EMBL" id="UXAU01000013">
    <property type="protein sequence ID" value="VDC21448.1"/>
    <property type="molecule type" value="Genomic_DNA"/>
</dbReference>
<dbReference type="Proteomes" id="UP000280861">
    <property type="component" value="Unassembled WGS sequence"/>
</dbReference>
<dbReference type="AlphaFoldDB" id="A0A3P5WIE6"/>
<evidence type="ECO:0000313" key="3">
    <source>
        <dbReference type="EMBL" id="VDC21448.1"/>
    </source>
</evidence>
<protein>
    <recommendedName>
        <fullName evidence="5">Lipoprotein</fullName>
    </recommendedName>
</protein>
<evidence type="ECO:0000313" key="4">
    <source>
        <dbReference type="Proteomes" id="UP000280861"/>
    </source>
</evidence>
<dbReference type="PROSITE" id="PS51257">
    <property type="entry name" value="PROKAR_LIPOPROTEIN"/>
    <property type="match status" value="1"/>
</dbReference>
<gene>
    <name evidence="3" type="ORF">PSET11_00810</name>
</gene>
<dbReference type="SUPFAM" id="SSF69318">
    <property type="entry name" value="Integrin alpha N-terminal domain"/>
    <property type="match status" value="1"/>
</dbReference>
<dbReference type="InterPro" id="IPR028994">
    <property type="entry name" value="Integrin_alpha_N"/>
</dbReference>
<evidence type="ECO:0000256" key="1">
    <source>
        <dbReference type="SAM" id="MobiDB-lite"/>
    </source>
</evidence>
<sequence>MRLSRHSVALAAVLTLAGVSACSGPAGPRTDQPSGQPADASKDPAAIAGVQGNESPPAAAKDIRAVDLRNVPWLYSAGGVEVPVALTLVDGQATVQAAEGAGSFEFQDVAYGDVDGDGDDDAVASISRSGDNTYERLWYLWLLQDQGAVQVKYPIAQSGKCGTAVDSVVPGQGRVEITQRLRQRVIDDRVPCSEPGTGLQQRTITVHTEGDQTWPVQTAPIPAWGGICPGSPWPDSEPGLVNLWSAPTRSAPLAAIPSPGGGSVFAVYPSPLMLKEGWAFVGFTQRVDVGDVKLHCAFGGAV</sequence>
<accession>A0A3P5WIE6</accession>